<evidence type="ECO:0000313" key="2">
    <source>
        <dbReference type="Proteomes" id="UP000249922"/>
    </source>
</evidence>
<gene>
    <name evidence="1" type="ORF">DPM13_14035</name>
</gene>
<accession>A0ABM6WTJ1</accession>
<keyword evidence="2" id="KW-1185">Reference proteome</keyword>
<organism evidence="1 2">
    <name type="scientific">Paracoccus mutanolyticus</name>
    <dbReference type="NCBI Taxonomy" id="1499308"/>
    <lineage>
        <taxon>Bacteria</taxon>
        <taxon>Pseudomonadati</taxon>
        <taxon>Pseudomonadota</taxon>
        <taxon>Alphaproteobacteria</taxon>
        <taxon>Rhodobacterales</taxon>
        <taxon>Paracoccaceae</taxon>
        <taxon>Paracoccus</taxon>
    </lineage>
</organism>
<dbReference type="RefSeq" id="WP_112888235.1">
    <property type="nucleotide sequence ID" value="NZ_CP030239.1"/>
</dbReference>
<name>A0ABM6WTJ1_9RHOB</name>
<protein>
    <submittedName>
        <fullName evidence="1">Uncharacterized protein</fullName>
    </submittedName>
</protein>
<proteinExistence type="predicted"/>
<reference evidence="1 2" key="1">
    <citation type="submission" date="2018-06" db="EMBL/GenBank/DDBJ databases">
        <title>Complete genome sequence of Paracoccus mutanolyticus strain RSP-02 isolated from cellulosic waste.</title>
        <authorList>
            <person name="Amrutha R.N."/>
            <person name="Shrivastav A."/>
            <person name="Buddana S.K."/>
            <person name="Deshpande U."/>
            <person name="Prakasham R.S."/>
        </authorList>
    </citation>
    <scope>NUCLEOTIDE SEQUENCE [LARGE SCALE GENOMIC DNA]</scope>
    <source>
        <strain evidence="1 2">RSP-02</strain>
    </source>
</reference>
<dbReference type="Proteomes" id="UP000249922">
    <property type="component" value="Chromosome"/>
</dbReference>
<evidence type="ECO:0000313" key="1">
    <source>
        <dbReference type="EMBL" id="AWX93776.1"/>
    </source>
</evidence>
<dbReference type="EMBL" id="CP030239">
    <property type="protein sequence ID" value="AWX93776.1"/>
    <property type="molecule type" value="Genomic_DNA"/>
</dbReference>
<sequence length="65" mass="7588">MKLFGITVNPGRRPIKQRLQEIEERDLSDPEAKRAAMQEATRLNKMLDQLDKQVRITLPQWKVTG</sequence>